<comment type="caution">
    <text evidence="8">The sequence shown here is derived from an EMBL/GenBank/DDBJ whole genome shotgun (WGS) entry which is preliminary data.</text>
</comment>
<feature type="transmembrane region" description="Helical" evidence="6">
    <location>
        <begin position="32"/>
        <end position="55"/>
    </location>
</feature>
<gene>
    <name evidence="8" type="ORF">HICCMSTLAB_LOCUS5822</name>
</gene>
<keyword evidence="3 6" id="KW-0812">Transmembrane</keyword>
<dbReference type="PANTHER" id="PTHR11266:SF75">
    <property type="entry name" value="IP10007P-RELATED"/>
    <property type="match status" value="1"/>
</dbReference>
<keyword evidence="9" id="KW-1185">Reference proteome</keyword>
<evidence type="ECO:0000313" key="9">
    <source>
        <dbReference type="Proteomes" id="UP000786811"/>
    </source>
</evidence>
<evidence type="ECO:0000313" key="8">
    <source>
        <dbReference type="EMBL" id="CAG5090970.1"/>
    </source>
</evidence>
<dbReference type="GO" id="GO:0016020">
    <property type="term" value="C:membrane"/>
    <property type="evidence" value="ECO:0007669"/>
    <property type="project" value="UniProtKB-SubCell"/>
</dbReference>
<comment type="subcellular location">
    <subcellularLocation>
        <location evidence="1">Membrane</location>
        <topology evidence="1">Multi-pass membrane protein</topology>
    </subcellularLocation>
</comment>
<proteinExistence type="inferred from homology"/>
<keyword evidence="5 6" id="KW-0472">Membrane</keyword>
<dbReference type="InterPro" id="IPR007248">
    <property type="entry name" value="Mpv17_PMP22"/>
</dbReference>
<evidence type="ECO:0000256" key="2">
    <source>
        <dbReference type="ARBA" id="ARBA00006824"/>
    </source>
</evidence>
<comment type="similarity">
    <text evidence="2 6">Belongs to the peroxisomal membrane protein PXMP2/4 family.</text>
</comment>
<evidence type="ECO:0000256" key="5">
    <source>
        <dbReference type="ARBA" id="ARBA00023136"/>
    </source>
</evidence>
<evidence type="ECO:0000256" key="3">
    <source>
        <dbReference type="ARBA" id="ARBA00022692"/>
    </source>
</evidence>
<organism evidence="8 9">
    <name type="scientific">Cotesia congregata</name>
    <name type="common">Parasitoid wasp</name>
    <name type="synonym">Apanteles congregatus</name>
    <dbReference type="NCBI Taxonomy" id="51543"/>
    <lineage>
        <taxon>Eukaryota</taxon>
        <taxon>Metazoa</taxon>
        <taxon>Ecdysozoa</taxon>
        <taxon>Arthropoda</taxon>
        <taxon>Hexapoda</taxon>
        <taxon>Insecta</taxon>
        <taxon>Pterygota</taxon>
        <taxon>Neoptera</taxon>
        <taxon>Endopterygota</taxon>
        <taxon>Hymenoptera</taxon>
        <taxon>Apocrita</taxon>
        <taxon>Ichneumonoidea</taxon>
        <taxon>Braconidae</taxon>
        <taxon>Microgastrinae</taxon>
        <taxon>Cotesia</taxon>
    </lineage>
</organism>
<accession>A0A8J2MKZ3</accession>
<evidence type="ECO:0000256" key="1">
    <source>
        <dbReference type="ARBA" id="ARBA00004141"/>
    </source>
</evidence>
<feature type="compositionally biased region" description="Low complexity" evidence="7">
    <location>
        <begin position="179"/>
        <end position="196"/>
    </location>
</feature>
<dbReference type="OrthoDB" id="430207at2759"/>
<dbReference type="Pfam" id="PF04117">
    <property type="entry name" value="Mpv17_PMP22"/>
    <property type="match status" value="1"/>
</dbReference>
<feature type="transmembrane region" description="Helical" evidence="6">
    <location>
        <begin position="67"/>
        <end position="89"/>
    </location>
</feature>
<name>A0A8J2MKZ3_COTCN</name>
<feature type="transmembrane region" description="Helical" evidence="6">
    <location>
        <begin position="109"/>
        <end position="126"/>
    </location>
</feature>
<evidence type="ECO:0000256" key="7">
    <source>
        <dbReference type="SAM" id="MobiDB-lite"/>
    </source>
</evidence>
<feature type="region of interest" description="Disordered" evidence="7">
    <location>
        <begin position="174"/>
        <end position="206"/>
    </location>
</feature>
<dbReference type="Proteomes" id="UP000786811">
    <property type="component" value="Unassembled WGS sequence"/>
</dbReference>
<reference evidence="8" key="1">
    <citation type="submission" date="2021-04" db="EMBL/GenBank/DDBJ databases">
        <authorList>
            <person name="Chebbi M.A.C M."/>
        </authorList>
    </citation>
    <scope>NUCLEOTIDE SEQUENCE</scope>
</reference>
<dbReference type="PANTHER" id="PTHR11266">
    <property type="entry name" value="PEROXISOMAL MEMBRANE PROTEIN 2, PXMP2 MPV17"/>
    <property type="match status" value="1"/>
</dbReference>
<sequence length="206" mass="23343">MASYTVIWPTACLLQQKISGKEKLDYIHALRFSLYGGFFVGPTLFAWLKIATYLWPKPNLRSAITKALVEQVTYGPAAICCFFFGINLLEFKPISECVEEVKNKFFPTWRIGVFVWPILQTINYVFIPERNRVVYVSFCSLGWTSLLSYVKSLETSQLNSGTVLMKEPKVLVPAVTDDNNNNNNNNNNSSKNQTTESTKKKSTSLS</sequence>
<evidence type="ECO:0000256" key="4">
    <source>
        <dbReference type="ARBA" id="ARBA00022989"/>
    </source>
</evidence>
<keyword evidence="4 6" id="KW-1133">Transmembrane helix</keyword>
<evidence type="ECO:0000256" key="6">
    <source>
        <dbReference type="RuleBase" id="RU363053"/>
    </source>
</evidence>
<dbReference type="GO" id="GO:0005739">
    <property type="term" value="C:mitochondrion"/>
    <property type="evidence" value="ECO:0007669"/>
    <property type="project" value="TreeGrafter"/>
</dbReference>
<protein>
    <submittedName>
        <fullName evidence="8">Similar to mpv17l: Mpv17-like protein (Xenopus laevis)</fullName>
    </submittedName>
</protein>
<dbReference type="AlphaFoldDB" id="A0A8J2MKZ3"/>
<dbReference type="EMBL" id="CAJNRD030001119">
    <property type="protein sequence ID" value="CAG5090970.1"/>
    <property type="molecule type" value="Genomic_DNA"/>
</dbReference>